<evidence type="ECO:0000313" key="3">
    <source>
        <dbReference type="Proteomes" id="UP001472677"/>
    </source>
</evidence>
<evidence type="ECO:0000256" key="1">
    <source>
        <dbReference type="SAM" id="MobiDB-lite"/>
    </source>
</evidence>
<sequence>MQIRRAEGQKARSQLGRLDGGRQDRVHMEEWASNLSQKLTESNELCPGSFAGSQDLTEEDGGGVHWRSNSAYGGDKPSQ</sequence>
<dbReference type="EMBL" id="JBBPBM010000016">
    <property type="protein sequence ID" value="KAK8557772.1"/>
    <property type="molecule type" value="Genomic_DNA"/>
</dbReference>
<protein>
    <submittedName>
        <fullName evidence="2">Uncharacterized protein</fullName>
    </submittedName>
</protein>
<keyword evidence="3" id="KW-1185">Reference proteome</keyword>
<reference evidence="2 3" key="1">
    <citation type="journal article" date="2024" name="G3 (Bethesda)">
        <title>Genome assembly of Hibiscus sabdariffa L. provides insights into metabolisms of medicinal natural products.</title>
        <authorList>
            <person name="Kim T."/>
        </authorList>
    </citation>
    <scope>NUCLEOTIDE SEQUENCE [LARGE SCALE GENOMIC DNA]</scope>
    <source>
        <strain evidence="2">TK-2024</strain>
        <tissue evidence="2">Old leaves</tissue>
    </source>
</reference>
<organism evidence="2 3">
    <name type="scientific">Hibiscus sabdariffa</name>
    <name type="common">roselle</name>
    <dbReference type="NCBI Taxonomy" id="183260"/>
    <lineage>
        <taxon>Eukaryota</taxon>
        <taxon>Viridiplantae</taxon>
        <taxon>Streptophyta</taxon>
        <taxon>Embryophyta</taxon>
        <taxon>Tracheophyta</taxon>
        <taxon>Spermatophyta</taxon>
        <taxon>Magnoliopsida</taxon>
        <taxon>eudicotyledons</taxon>
        <taxon>Gunneridae</taxon>
        <taxon>Pentapetalae</taxon>
        <taxon>rosids</taxon>
        <taxon>malvids</taxon>
        <taxon>Malvales</taxon>
        <taxon>Malvaceae</taxon>
        <taxon>Malvoideae</taxon>
        <taxon>Hibiscus</taxon>
    </lineage>
</organism>
<feature type="compositionally biased region" description="Polar residues" evidence="1">
    <location>
        <begin position="67"/>
        <end position="79"/>
    </location>
</feature>
<evidence type="ECO:0000313" key="2">
    <source>
        <dbReference type="EMBL" id="KAK8557772.1"/>
    </source>
</evidence>
<name>A0ABR2EE53_9ROSI</name>
<accession>A0ABR2EE53</accession>
<feature type="compositionally biased region" description="Basic and acidic residues" evidence="1">
    <location>
        <begin position="1"/>
        <end position="10"/>
    </location>
</feature>
<gene>
    <name evidence="2" type="ORF">V6N12_009996</name>
</gene>
<feature type="region of interest" description="Disordered" evidence="1">
    <location>
        <begin position="1"/>
        <end position="24"/>
    </location>
</feature>
<comment type="caution">
    <text evidence="2">The sequence shown here is derived from an EMBL/GenBank/DDBJ whole genome shotgun (WGS) entry which is preliminary data.</text>
</comment>
<feature type="region of interest" description="Disordered" evidence="1">
    <location>
        <begin position="45"/>
        <end position="79"/>
    </location>
</feature>
<proteinExistence type="predicted"/>
<dbReference type="Proteomes" id="UP001472677">
    <property type="component" value="Unassembled WGS sequence"/>
</dbReference>